<name>A0A3D9JNZ4_9BACL</name>
<evidence type="ECO:0000256" key="2">
    <source>
        <dbReference type="ARBA" id="ARBA00022475"/>
    </source>
</evidence>
<evidence type="ECO:0000256" key="4">
    <source>
        <dbReference type="ARBA" id="ARBA00022679"/>
    </source>
</evidence>
<feature type="domain" description="HAMP" evidence="7">
    <location>
        <begin position="330"/>
        <end position="383"/>
    </location>
</feature>
<dbReference type="Pfam" id="PF06580">
    <property type="entry name" value="His_kinase"/>
    <property type="match status" value="1"/>
</dbReference>
<keyword evidence="6" id="KW-0812">Transmembrane</keyword>
<protein>
    <submittedName>
        <fullName evidence="8">Two-component system sensor histidine kinase YesM</fullName>
    </submittedName>
</protein>
<feature type="transmembrane region" description="Helical" evidence="6">
    <location>
        <begin position="12"/>
        <end position="33"/>
    </location>
</feature>
<dbReference type="Gene3D" id="3.30.565.10">
    <property type="entry name" value="Histidine kinase-like ATPase, C-terminal domain"/>
    <property type="match status" value="1"/>
</dbReference>
<dbReference type="GO" id="GO:0000155">
    <property type="term" value="F:phosphorelay sensor kinase activity"/>
    <property type="evidence" value="ECO:0007669"/>
    <property type="project" value="InterPro"/>
</dbReference>
<organism evidence="8 9">
    <name type="scientific">Cohnella phaseoli</name>
    <dbReference type="NCBI Taxonomy" id="456490"/>
    <lineage>
        <taxon>Bacteria</taxon>
        <taxon>Bacillati</taxon>
        <taxon>Bacillota</taxon>
        <taxon>Bacilli</taxon>
        <taxon>Bacillales</taxon>
        <taxon>Paenibacillaceae</taxon>
        <taxon>Cohnella</taxon>
    </lineage>
</organism>
<dbReference type="InterPro" id="IPR010559">
    <property type="entry name" value="Sig_transdc_His_kin_internal"/>
</dbReference>
<keyword evidence="5 6" id="KW-0472">Membrane</keyword>
<keyword evidence="8" id="KW-0418">Kinase</keyword>
<dbReference type="RefSeq" id="WP_116062051.1">
    <property type="nucleotide sequence ID" value="NZ_QRDZ01000014.1"/>
</dbReference>
<evidence type="ECO:0000256" key="3">
    <source>
        <dbReference type="ARBA" id="ARBA00022553"/>
    </source>
</evidence>
<evidence type="ECO:0000256" key="6">
    <source>
        <dbReference type="SAM" id="Phobius"/>
    </source>
</evidence>
<accession>A0A3D9JNZ4</accession>
<reference evidence="8 9" key="1">
    <citation type="submission" date="2018-07" db="EMBL/GenBank/DDBJ databases">
        <title>Genomic Encyclopedia of Type Strains, Phase III (KMG-III): the genomes of soil and plant-associated and newly described type strains.</title>
        <authorList>
            <person name="Whitman W."/>
        </authorList>
    </citation>
    <scope>NUCLEOTIDE SEQUENCE [LARGE SCALE GENOMIC DNA]</scope>
    <source>
        <strain evidence="8 9">CECT 7287</strain>
    </source>
</reference>
<proteinExistence type="predicted"/>
<sequence length="609" mass="69733">MFKFKSIQAKLFISYSSLIVIILTGLGISFYVFTANTLKKQAAESHQQLSLNLSDTLDSQFKYMDSIAERVISAEPVKQLFFSKSADRDITVLHNKWDITSMLFSITGIPLQFFQMNLFAQDGHFVKFGKEYDVQDLDPAIIQSKTWIDPVLQLDGRRSISIPRPNDWDASGTLIISLSRAFSEVFGAKVDSIVEIQQEYKEFANLIERAVNQDRSQSSLNTNVYIYNSDGFLVYPYQPEDEKLIELSAFYWDSIQPRSEAQQTFSVKNRYNHETDSVSFTKSEFSGWTVTLVQSEASLLQPVVNFRSKMLFLGVMILLITMIVTFFVSKGLTLPIKRIRKSIKALSLETLEPKLSQNVSLNELEELNQSFLDMCNRLKISLEEVVSAKSHEIQARLFALQAQMNPHFLYNTLAIISIKAENQNQDDIVEMCHNLSEMLRYIAVEGSKPVTIEREIDYTLKYLELMKIRYMNHFDYDIDIPAEMNEIPVPRLLIQPIVENCFKHGFTQKPPWSISVKGEYSEQSWKVTIRDNGVGFDPHTINRIMSKVNGQSVKYGDDSELLNNIGLSNIYYRLKLLYDHHVVFEVSNAPGNGAMIIIGGKRLDEGMMK</sequence>
<dbReference type="InterPro" id="IPR036890">
    <property type="entry name" value="HATPase_C_sf"/>
</dbReference>
<dbReference type="InterPro" id="IPR003660">
    <property type="entry name" value="HAMP_dom"/>
</dbReference>
<feature type="transmembrane region" description="Helical" evidence="6">
    <location>
        <begin position="310"/>
        <end position="332"/>
    </location>
</feature>
<dbReference type="Gene3D" id="6.10.340.10">
    <property type="match status" value="1"/>
</dbReference>
<evidence type="ECO:0000313" key="9">
    <source>
        <dbReference type="Proteomes" id="UP000256977"/>
    </source>
</evidence>
<evidence type="ECO:0000259" key="7">
    <source>
        <dbReference type="PROSITE" id="PS50885"/>
    </source>
</evidence>
<evidence type="ECO:0000313" key="8">
    <source>
        <dbReference type="EMBL" id="RED75734.1"/>
    </source>
</evidence>
<evidence type="ECO:0000256" key="1">
    <source>
        <dbReference type="ARBA" id="ARBA00004651"/>
    </source>
</evidence>
<comment type="caution">
    <text evidence="8">The sequence shown here is derived from an EMBL/GenBank/DDBJ whole genome shotgun (WGS) entry which is preliminary data.</text>
</comment>
<dbReference type="PANTHER" id="PTHR34220:SF7">
    <property type="entry name" value="SENSOR HISTIDINE KINASE YPDA"/>
    <property type="match status" value="1"/>
</dbReference>
<dbReference type="GO" id="GO:0005886">
    <property type="term" value="C:plasma membrane"/>
    <property type="evidence" value="ECO:0007669"/>
    <property type="project" value="UniProtKB-SubCell"/>
</dbReference>
<keyword evidence="2" id="KW-1003">Cell membrane</keyword>
<keyword evidence="6" id="KW-1133">Transmembrane helix</keyword>
<dbReference type="PROSITE" id="PS50885">
    <property type="entry name" value="HAMP"/>
    <property type="match status" value="1"/>
</dbReference>
<dbReference type="SUPFAM" id="SSF55874">
    <property type="entry name" value="ATPase domain of HSP90 chaperone/DNA topoisomerase II/histidine kinase"/>
    <property type="match status" value="1"/>
</dbReference>
<dbReference type="PANTHER" id="PTHR34220">
    <property type="entry name" value="SENSOR HISTIDINE KINASE YPDA"/>
    <property type="match status" value="1"/>
</dbReference>
<dbReference type="Proteomes" id="UP000256977">
    <property type="component" value="Unassembled WGS sequence"/>
</dbReference>
<dbReference type="InterPro" id="IPR050640">
    <property type="entry name" value="Bact_2-comp_sensor_kinase"/>
</dbReference>
<comment type="subcellular location">
    <subcellularLocation>
        <location evidence="1">Cell membrane</location>
        <topology evidence="1">Multi-pass membrane protein</topology>
    </subcellularLocation>
</comment>
<dbReference type="OrthoDB" id="370211at2"/>
<keyword evidence="3" id="KW-0597">Phosphoprotein</keyword>
<gene>
    <name evidence="8" type="ORF">DFP98_11495</name>
</gene>
<keyword evidence="9" id="KW-1185">Reference proteome</keyword>
<dbReference type="AlphaFoldDB" id="A0A3D9JNZ4"/>
<keyword evidence="4" id="KW-0808">Transferase</keyword>
<dbReference type="EMBL" id="QRDZ01000014">
    <property type="protein sequence ID" value="RED75734.1"/>
    <property type="molecule type" value="Genomic_DNA"/>
</dbReference>
<evidence type="ECO:0000256" key="5">
    <source>
        <dbReference type="ARBA" id="ARBA00023136"/>
    </source>
</evidence>